<dbReference type="PANTHER" id="PTHR47584">
    <property type="match status" value="1"/>
</dbReference>
<evidence type="ECO:0000313" key="4">
    <source>
        <dbReference type="Proteomes" id="UP000516437"/>
    </source>
</evidence>
<feature type="compositionally biased region" description="Low complexity" evidence="1">
    <location>
        <begin position="303"/>
        <end position="314"/>
    </location>
</feature>
<dbReference type="Proteomes" id="UP000516437">
    <property type="component" value="Chromosome 1"/>
</dbReference>
<feature type="domain" description="Myb/SANT-like" evidence="2">
    <location>
        <begin position="129"/>
        <end position="222"/>
    </location>
</feature>
<protein>
    <recommendedName>
        <fullName evidence="2">Myb/SANT-like domain-containing protein</fullName>
    </recommendedName>
</protein>
<sequence>MTTTRGRGIDSEEEALRIVKWERLNGDRTESAAGHDDSTRASQLDRQLLRCKCLAVMNLINDEREDLTRADLDNFSSIIREVERLHELVQKPREQVAAAEGRFLRLGKSRSDPPNTSSPRMSQTPRICWRPCDVQDLIYLLLDEYNERRFVDGKPLDYKMWDKIAQNLDILNYPRVSGYQVVTKVNSLKMDYRAFQFLKEQTGVRWNEEKDTVEADDDWWKKMAEVNPNITKFKNKGLANYPELHLLFAKSNASGAVRHSSFQMAPMVEEAAWRESAVRCRHGAVHNVDEEYIASGGGVNLNSGGVSSMDTGSGSRKRGSSSVTSAQQRCNAKPTSEDVFYDEVREYITSKRLRDDAVSSGQAGGMKECIGALQNMNPRLLPEQFYVVVRHLTGNRDAQEAFLAMTDEIKGEWARCCK</sequence>
<keyword evidence="4" id="KW-1185">Reference proteome</keyword>
<comment type="caution">
    <text evidence="3">The sequence shown here is derived from an EMBL/GenBank/DDBJ whole genome shotgun (WGS) entry which is preliminary data.</text>
</comment>
<gene>
    <name evidence="3" type="ORF">CJ030_MR1G023600</name>
</gene>
<dbReference type="EMBL" id="RXIC02000019">
    <property type="protein sequence ID" value="KAB1226227.1"/>
    <property type="molecule type" value="Genomic_DNA"/>
</dbReference>
<proteinExistence type="predicted"/>
<evidence type="ECO:0000313" key="3">
    <source>
        <dbReference type="EMBL" id="KAB1226227.1"/>
    </source>
</evidence>
<dbReference type="InterPro" id="IPR045026">
    <property type="entry name" value="LIMYB"/>
</dbReference>
<accession>A0A6A1WR25</accession>
<dbReference type="AlphaFoldDB" id="A0A6A1WR25"/>
<dbReference type="PANTHER" id="PTHR47584:SF14">
    <property type="entry name" value="L10-INTERACTING MYB DOMAIN-CONTAINING PROTEIN-LIKE"/>
    <property type="match status" value="1"/>
</dbReference>
<dbReference type="InterPro" id="IPR024752">
    <property type="entry name" value="Myb/SANT-like_dom"/>
</dbReference>
<feature type="region of interest" description="Disordered" evidence="1">
    <location>
        <begin position="303"/>
        <end position="329"/>
    </location>
</feature>
<reference evidence="3 4" key="1">
    <citation type="journal article" date="2019" name="Plant Biotechnol. J.">
        <title>The red bayberry genome and genetic basis of sex determination.</title>
        <authorList>
            <person name="Jia H.M."/>
            <person name="Jia H.J."/>
            <person name="Cai Q.L."/>
            <person name="Wang Y."/>
            <person name="Zhao H.B."/>
            <person name="Yang W.F."/>
            <person name="Wang G.Y."/>
            <person name="Li Y.H."/>
            <person name="Zhan D.L."/>
            <person name="Shen Y.T."/>
            <person name="Niu Q.F."/>
            <person name="Chang L."/>
            <person name="Qiu J."/>
            <person name="Zhao L."/>
            <person name="Xie H.B."/>
            <person name="Fu W.Y."/>
            <person name="Jin J."/>
            <person name="Li X.W."/>
            <person name="Jiao Y."/>
            <person name="Zhou C.C."/>
            <person name="Tu T."/>
            <person name="Chai C.Y."/>
            <person name="Gao J.L."/>
            <person name="Fan L.J."/>
            <person name="van de Weg E."/>
            <person name="Wang J.Y."/>
            <person name="Gao Z.S."/>
        </authorList>
    </citation>
    <scope>NUCLEOTIDE SEQUENCE [LARGE SCALE GENOMIC DNA]</scope>
    <source>
        <tissue evidence="3">Leaves</tissue>
    </source>
</reference>
<organism evidence="3 4">
    <name type="scientific">Morella rubra</name>
    <name type="common">Chinese bayberry</name>
    <dbReference type="NCBI Taxonomy" id="262757"/>
    <lineage>
        <taxon>Eukaryota</taxon>
        <taxon>Viridiplantae</taxon>
        <taxon>Streptophyta</taxon>
        <taxon>Embryophyta</taxon>
        <taxon>Tracheophyta</taxon>
        <taxon>Spermatophyta</taxon>
        <taxon>Magnoliopsida</taxon>
        <taxon>eudicotyledons</taxon>
        <taxon>Gunneridae</taxon>
        <taxon>Pentapetalae</taxon>
        <taxon>rosids</taxon>
        <taxon>fabids</taxon>
        <taxon>Fagales</taxon>
        <taxon>Myricaceae</taxon>
        <taxon>Morella</taxon>
    </lineage>
</organism>
<evidence type="ECO:0000259" key="2">
    <source>
        <dbReference type="Pfam" id="PF12776"/>
    </source>
</evidence>
<dbReference type="Pfam" id="PF12776">
    <property type="entry name" value="Myb_DNA-bind_3"/>
    <property type="match status" value="1"/>
</dbReference>
<name>A0A6A1WR25_9ROSI</name>
<dbReference type="OrthoDB" id="4955136at2759"/>
<evidence type="ECO:0000256" key="1">
    <source>
        <dbReference type="SAM" id="MobiDB-lite"/>
    </source>
</evidence>